<organism evidence="1 2">
    <name type="scientific">Geosmithia morbida</name>
    <dbReference type="NCBI Taxonomy" id="1094350"/>
    <lineage>
        <taxon>Eukaryota</taxon>
        <taxon>Fungi</taxon>
        <taxon>Dikarya</taxon>
        <taxon>Ascomycota</taxon>
        <taxon>Pezizomycotina</taxon>
        <taxon>Sordariomycetes</taxon>
        <taxon>Hypocreomycetidae</taxon>
        <taxon>Hypocreales</taxon>
        <taxon>Bionectriaceae</taxon>
        <taxon>Geosmithia</taxon>
    </lineage>
</organism>
<sequence>MIASTLGVVATLAQTYNASEAGSCCPVFLARRGMFDAADRMVQGAGTGANLALGPNDSLTLEAGLGRCQPVAARDEPEKAIGMVLDVLRYSCTDRGRILATLATLVLSIDAPVRYQLMAVVILSVSVMTALWSS</sequence>
<proteinExistence type="predicted"/>
<dbReference type="EMBL" id="JAANYQ010000008">
    <property type="protein sequence ID" value="KAF4122580.1"/>
    <property type="molecule type" value="Genomic_DNA"/>
</dbReference>
<dbReference type="RefSeq" id="XP_035321232.1">
    <property type="nucleotide sequence ID" value="XM_035468852.1"/>
</dbReference>
<comment type="caution">
    <text evidence="1">The sequence shown here is derived from an EMBL/GenBank/DDBJ whole genome shotgun (WGS) entry which is preliminary data.</text>
</comment>
<protein>
    <submittedName>
        <fullName evidence="1">Uncharacterized protein</fullName>
    </submittedName>
</protein>
<dbReference type="GeneID" id="55973109"/>
<accession>A0A9P4YTL4</accession>
<reference evidence="1" key="1">
    <citation type="submission" date="2020-03" db="EMBL/GenBank/DDBJ databases">
        <title>Site-based positive gene gene selection in Geosmithia morbida across the United States reveals a broad range of putative effectors and factors for local host and environmental adapation.</title>
        <authorList>
            <person name="Onufrak A."/>
            <person name="Murdoch R.W."/>
            <person name="Gazis R."/>
            <person name="Huff M."/>
            <person name="Staton M."/>
            <person name="Klingeman W."/>
            <person name="Hadziabdic D."/>
        </authorList>
    </citation>
    <scope>NUCLEOTIDE SEQUENCE</scope>
    <source>
        <strain evidence="1">1262</strain>
    </source>
</reference>
<evidence type="ECO:0000313" key="2">
    <source>
        <dbReference type="Proteomes" id="UP000749293"/>
    </source>
</evidence>
<dbReference type="Proteomes" id="UP000749293">
    <property type="component" value="Unassembled WGS sequence"/>
</dbReference>
<name>A0A9P4YTL4_9HYPO</name>
<dbReference type="AlphaFoldDB" id="A0A9P4YTL4"/>
<evidence type="ECO:0000313" key="1">
    <source>
        <dbReference type="EMBL" id="KAF4122580.1"/>
    </source>
</evidence>
<gene>
    <name evidence="1" type="ORF">GMORB2_6886</name>
</gene>
<keyword evidence="2" id="KW-1185">Reference proteome</keyword>